<evidence type="ECO:0000313" key="2">
    <source>
        <dbReference type="Proteomes" id="UP001438008"/>
    </source>
</evidence>
<accession>A0ABV1FL23</accession>
<evidence type="ECO:0000313" key="1">
    <source>
        <dbReference type="EMBL" id="MEQ2473726.1"/>
    </source>
</evidence>
<keyword evidence="2" id="KW-1185">Reference proteome</keyword>
<organism evidence="1 2">
    <name type="scientific">Laedolimicola intestinihominis</name>
    <dbReference type="NCBI Taxonomy" id="3133166"/>
    <lineage>
        <taxon>Bacteria</taxon>
        <taxon>Bacillati</taxon>
        <taxon>Bacillota</taxon>
        <taxon>Clostridia</taxon>
        <taxon>Lachnospirales</taxon>
        <taxon>Lachnospiraceae</taxon>
        <taxon>Laedolimicola</taxon>
    </lineage>
</organism>
<reference evidence="1 2" key="1">
    <citation type="submission" date="2024-03" db="EMBL/GenBank/DDBJ databases">
        <title>Human intestinal bacterial collection.</title>
        <authorList>
            <person name="Pauvert C."/>
            <person name="Hitch T.C.A."/>
            <person name="Clavel T."/>
        </authorList>
    </citation>
    <scope>NUCLEOTIDE SEQUENCE [LARGE SCALE GENOMIC DNA]</scope>
    <source>
        <strain evidence="1 2">CLA-AA-H132</strain>
    </source>
</reference>
<dbReference type="RefSeq" id="WP_349165328.1">
    <property type="nucleotide sequence ID" value="NZ_JBBMFE010000017.1"/>
</dbReference>
<proteinExistence type="predicted"/>
<comment type="caution">
    <text evidence="1">The sequence shown here is derived from an EMBL/GenBank/DDBJ whole genome shotgun (WGS) entry which is preliminary data.</text>
</comment>
<sequence>MEEMSDKELVTVTIDRYTSLQRIKKANGETVNEELDYQIKTLMAMLASMGVNVEDLTL</sequence>
<dbReference type="EMBL" id="JBBMFE010000017">
    <property type="protein sequence ID" value="MEQ2473726.1"/>
    <property type="molecule type" value="Genomic_DNA"/>
</dbReference>
<protein>
    <submittedName>
        <fullName evidence="1">Uncharacterized protein</fullName>
    </submittedName>
</protein>
<dbReference type="Proteomes" id="UP001438008">
    <property type="component" value="Unassembled WGS sequence"/>
</dbReference>
<gene>
    <name evidence="1" type="ORF">WMO29_14700</name>
</gene>
<name>A0ABV1FL23_9FIRM</name>